<comment type="similarity">
    <text evidence="10">Belongs to the TonB-dependent receptor family.</text>
</comment>
<evidence type="ECO:0000256" key="2">
    <source>
        <dbReference type="ARBA" id="ARBA00022448"/>
    </source>
</evidence>
<accession>A0A937XB08</accession>
<proteinExistence type="inferred from homology"/>
<evidence type="ECO:0000256" key="9">
    <source>
        <dbReference type="ARBA" id="ARBA00023237"/>
    </source>
</evidence>
<keyword evidence="5" id="KW-0732">Signal</keyword>
<keyword evidence="9 10" id="KW-0998">Cell outer membrane</keyword>
<evidence type="ECO:0000256" key="1">
    <source>
        <dbReference type="ARBA" id="ARBA00004571"/>
    </source>
</evidence>
<protein>
    <submittedName>
        <fullName evidence="12">TonB-dependent receptor</fullName>
    </submittedName>
</protein>
<dbReference type="SUPFAM" id="SSF56935">
    <property type="entry name" value="Porins"/>
    <property type="match status" value="1"/>
</dbReference>
<evidence type="ECO:0000256" key="6">
    <source>
        <dbReference type="ARBA" id="ARBA00023077"/>
    </source>
</evidence>
<sequence>MNPDEPWLYHHQLTGSVYSEYYARLGGTLRATLGLADHFVIRNHLGDVDHSPGFAAGLTMRPAPDWGLIASAGQGTRFPTLSQLWSQNTGNRELRPEVARRFEVGADWTPGRAARTELTLFWNELHDLIDRDNRRAGRYYNIRGARSRGLELDETVRPWDWLEIQASYTYTQAENRDTGQALDLVPEHKIDGRLTASAPGGDSRWTLIVTRVGSRFDSESLSADQALAAYTVADCLVASRLGRRWSLTLEVMNVGDVHYEEEVMYPAPGRTVLISAAVDL</sequence>
<keyword evidence="2 10" id="KW-0813">Transport</keyword>
<name>A0A937XB08_UNCEI</name>
<dbReference type="InterPro" id="IPR036942">
    <property type="entry name" value="Beta-barrel_TonB_sf"/>
</dbReference>
<dbReference type="PANTHER" id="PTHR30069">
    <property type="entry name" value="TONB-DEPENDENT OUTER MEMBRANE RECEPTOR"/>
    <property type="match status" value="1"/>
</dbReference>
<organism evidence="12 13">
    <name type="scientific">Eiseniibacteriota bacterium</name>
    <dbReference type="NCBI Taxonomy" id="2212470"/>
    <lineage>
        <taxon>Bacteria</taxon>
        <taxon>Candidatus Eiseniibacteriota</taxon>
    </lineage>
</organism>
<dbReference type="GO" id="GO:0044718">
    <property type="term" value="P:siderophore transmembrane transport"/>
    <property type="evidence" value="ECO:0007669"/>
    <property type="project" value="TreeGrafter"/>
</dbReference>
<evidence type="ECO:0000256" key="8">
    <source>
        <dbReference type="ARBA" id="ARBA00023170"/>
    </source>
</evidence>
<dbReference type="GO" id="GO:0015344">
    <property type="term" value="F:siderophore uptake transmembrane transporter activity"/>
    <property type="evidence" value="ECO:0007669"/>
    <property type="project" value="TreeGrafter"/>
</dbReference>
<evidence type="ECO:0000256" key="5">
    <source>
        <dbReference type="ARBA" id="ARBA00022729"/>
    </source>
</evidence>
<dbReference type="AlphaFoldDB" id="A0A937XB08"/>
<keyword evidence="3 10" id="KW-1134">Transmembrane beta strand</keyword>
<keyword evidence="6" id="KW-0798">TonB box</keyword>
<dbReference type="GO" id="GO:0009279">
    <property type="term" value="C:cell outer membrane"/>
    <property type="evidence" value="ECO:0007669"/>
    <property type="project" value="UniProtKB-SubCell"/>
</dbReference>
<dbReference type="InterPro" id="IPR039426">
    <property type="entry name" value="TonB-dep_rcpt-like"/>
</dbReference>
<dbReference type="EMBL" id="VGIY01000545">
    <property type="protein sequence ID" value="MBM3318921.1"/>
    <property type="molecule type" value="Genomic_DNA"/>
</dbReference>
<keyword evidence="4 10" id="KW-0812">Transmembrane</keyword>
<evidence type="ECO:0000256" key="3">
    <source>
        <dbReference type="ARBA" id="ARBA00022452"/>
    </source>
</evidence>
<dbReference type="InterPro" id="IPR000531">
    <property type="entry name" value="Beta-barrel_TonB"/>
</dbReference>
<dbReference type="Gene3D" id="2.40.170.20">
    <property type="entry name" value="TonB-dependent receptor, beta-barrel domain"/>
    <property type="match status" value="1"/>
</dbReference>
<evidence type="ECO:0000256" key="10">
    <source>
        <dbReference type="PROSITE-ProRule" id="PRU01360"/>
    </source>
</evidence>
<evidence type="ECO:0000256" key="7">
    <source>
        <dbReference type="ARBA" id="ARBA00023136"/>
    </source>
</evidence>
<comment type="subcellular location">
    <subcellularLocation>
        <location evidence="1 10">Cell outer membrane</location>
        <topology evidence="1 10">Multi-pass membrane protein</topology>
    </subcellularLocation>
</comment>
<dbReference type="Proteomes" id="UP000748308">
    <property type="component" value="Unassembled WGS sequence"/>
</dbReference>
<evidence type="ECO:0000259" key="11">
    <source>
        <dbReference type="Pfam" id="PF00593"/>
    </source>
</evidence>
<feature type="domain" description="TonB-dependent receptor-like beta-barrel" evidence="11">
    <location>
        <begin position="16"/>
        <end position="254"/>
    </location>
</feature>
<keyword evidence="7 10" id="KW-0472">Membrane</keyword>
<evidence type="ECO:0000256" key="4">
    <source>
        <dbReference type="ARBA" id="ARBA00022692"/>
    </source>
</evidence>
<evidence type="ECO:0000313" key="12">
    <source>
        <dbReference type="EMBL" id="MBM3318921.1"/>
    </source>
</evidence>
<dbReference type="Pfam" id="PF00593">
    <property type="entry name" value="TonB_dep_Rec_b-barrel"/>
    <property type="match status" value="1"/>
</dbReference>
<dbReference type="PROSITE" id="PS52016">
    <property type="entry name" value="TONB_DEPENDENT_REC_3"/>
    <property type="match status" value="1"/>
</dbReference>
<gene>
    <name evidence="12" type="ORF">FJY75_13820</name>
</gene>
<evidence type="ECO:0000313" key="13">
    <source>
        <dbReference type="Proteomes" id="UP000748308"/>
    </source>
</evidence>
<comment type="caution">
    <text evidence="12">The sequence shown here is derived from an EMBL/GenBank/DDBJ whole genome shotgun (WGS) entry which is preliminary data.</text>
</comment>
<keyword evidence="8 12" id="KW-0675">Receptor</keyword>
<dbReference type="PANTHER" id="PTHR30069:SF29">
    <property type="entry name" value="HEMOGLOBIN AND HEMOGLOBIN-HAPTOGLOBIN-BINDING PROTEIN 1-RELATED"/>
    <property type="match status" value="1"/>
</dbReference>
<reference evidence="12" key="1">
    <citation type="submission" date="2019-03" db="EMBL/GenBank/DDBJ databases">
        <title>Lake Tanganyika Metagenome-Assembled Genomes (MAGs).</title>
        <authorList>
            <person name="Tran P."/>
        </authorList>
    </citation>
    <scope>NUCLEOTIDE SEQUENCE</scope>
    <source>
        <strain evidence="12">M_DeepCast_400m_m2_100</strain>
    </source>
</reference>